<dbReference type="PANTHER" id="PTHR22990:SF15">
    <property type="entry name" value="F-BOX ONLY PROTEIN 10"/>
    <property type="match status" value="1"/>
</dbReference>
<dbReference type="SMART" id="SM00710">
    <property type="entry name" value="PbH1"/>
    <property type="match status" value="10"/>
</dbReference>
<dbReference type="InterPro" id="IPR006626">
    <property type="entry name" value="PbH1"/>
</dbReference>
<protein>
    <recommendedName>
        <fullName evidence="3">Right handed beta helix domain-containing protein</fullName>
    </recommendedName>
</protein>
<dbReference type="InterPro" id="IPR051550">
    <property type="entry name" value="SCF-Subunits/Alg-Epimerases"/>
</dbReference>
<dbReference type="AlphaFoldDB" id="A0A3B0ZTV7"/>
<name>A0A3B0ZTV7_9ZZZZ</name>
<evidence type="ECO:0008006" key="3">
    <source>
        <dbReference type="Google" id="ProtNLM"/>
    </source>
</evidence>
<dbReference type="EMBL" id="UOFQ01000135">
    <property type="protein sequence ID" value="VAW89469.1"/>
    <property type="molecule type" value="Genomic_DNA"/>
</dbReference>
<sequence>GIQIEFGLDPAANLSGEFHSSDYWLFSARSADASIEILDRAPPRGIHHHYARLAILNFPNDQDDCRSHWPPRFSEGCCSVTVGDGETSHGQFTSIEEAVNHLPEDGGKVCVLPGRYQENVNILDKRNVIISGCGDRSIVTSDEDSDSASAPIFRIVSADGIRIESLSIEANSAGEGVLIDDAIRNQNIILNDLNIIAGGGCGVRCNTGDHITITNNHIRMRDELSEWPGIFVTADDVQILNNHVETQPSASLARSVDGVAAHLLSNAGRGGVQIGGTSERVKIAGNTIQRGRGDGITLGSLSLVDERDTVVRRILAMIRIADDGCEPCSPPGMKIPPRFEIGDDGNPQPDPPTVVSAGHLYDIVIEGNKIENMGRNGIGVVGFFDLDQSDDFISVENLEISNNLIQRCLSSQLPAVDSELEDDIGYGGIALSDTLNLLIHHNQILDNGLSHIDPICGIYVLHGEGVDICDNRIINNGEKSNTNTERVREKRGARSGIHLVYAITPTVPLFPENKGQSFPRQNGVPAAKIHNNIVSHPVGRALTINALGPVSVTDNQLTSRGILAGQASAIASTVAILNLGVSNEFYQQLTSFSQMVRGQVNLTSLNARNRGATAEGVTFTRAGLDDFRVGRYLANGNVMFANNQVVLDEFDTKQNTALSAVAIMSLDDIAFHNNQCDYSLWGDFLLFPNYILAPSVRVSDNRFKESFYGAFISGVTFGLVNTTTGNQATHCLLVVGNPGLKIDADNIALADAIIPPVNFGNQSVTYCEIIKASVRESFNLGDRL</sequence>
<reference evidence="2" key="1">
    <citation type="submission" date="2018-06" db="EMBL/GenBank/DDBJ databases">
        <authorList>
            <person name="Zhirakovskaya E."/>
        </authorList>
    </citation>
    <scope>NUCLEOTIDE SEQUENCE</scope>
</reference>
<organism evidence="2">
    <name type="scientific">hydrothermal vent metagenome</name>
    <dbReference type="NCBI Taxonomy" id="652676"/>
    <lineage>
        <taxon>unclassified sequences</taxon>
        <taxon>metagenomes</taxon>
        <taxon>ecological metagenomes</taxon>
    </lineage>
</organism>
<dbReference type="Gene3D" id="2.160.20.10">
    <property type="entry name" value="Single-stranded right-handed beta-helix, Pectin lyase-like"/>
    <property type="match status" value="2"/>
</dbReference>
<accession>A0A3B0ZTV7</accession>
<gene>
    <name evidence="2" type="ORF">MNBD_GAMMA17-1064</name>
</gene>
<evidence type="ECO:0000256" key="1">
    <source>
        <dbReference type="ARBA" id="ARBA00022737"/>
    </source>
</evidence>
<dbReference type="SUPFAM" id="SSF51126">
    <property type="entry name" value="Pectin lyase-like"/>
    <property type="match status" value="2"/>
</dbReference>
<dbReference type="PANTHER" id="PTHR22990">
    <property type="entry name" value="F-BOX ONLY PROTEIN"/>
    <property type="match status" value="1"/>
</dbReference>
<dbReference type="InterPro" id="IPR011050">
    <property type="entry name" value="Pectin_lyase_fold/virulence"/>
</dbReference>
<proteinExistence type="predicted"/>
<feature type="non-terminal residue" evidence="2">
    <location>
        <position position="1"/>
    </location>
</feature>
<dbReference type="InterPro" id="IPR012334">
    <property type="entry name" value="Pectin_lyas_fold"/>
</dbReference>
<keyword evidence="1" id="KW-0677">Repeat</keyword>
<evidence type="ECO:0000313" key="2">
    <source>
        <dbReference type="EMBL" id="VAW89469.1"/>
    </source>
</evidence>